<dbReference type="Proteomes" id="UP001059597">
    <property type="component" value="Plasmid SNP1"/>
</dbReference>
<evidence type="ECO:0000313" key="4">
    <source>
        <dbReference type="Proteomes" id="UP001059597"/>
    </source>
</evidence>
<dbReference type="Pfam" id="PF20211">
    <property type="entry name" value="DUF6571"/>
    <property type="match status" value="1"/>
</dbReference>
<reference evidence="3" key="1">
    <citation type="submission" date="2022-06" db="EMBL/GenBank/DDBJ databases">
        <title>Complete genome sequence of Streptomyces nigrescens HEK616.</title>
        <authorList>
            <person name="Asamizu S."/>
            <person name="Onaka H."/>
        </authorList>
    </citation>
    <scope>NUCLEOTIDE SEQUENCE</scope>
    <source>
        <strain evidence="3">HEK616</strain>
        <plasmid evidence="3">SNP1</plasmid>
    </source>
</reference>
<evidence type="ECO:0000259" key="2">
    <source>
        <dbReference type="Pfam" id="PF20211"/>
    </source>
</evidence>
<feature type="compositionally biased region" description="Low complexity" evidence="1">
    <location>
        <begin position="722"/>
        <end position="735"/>
    </location>
</feature>
<keyword evidence="3" id="KW-0614">Plasmid</keyword>
<protein>
    <recommendedName>
        <fullName evidence="2">DUF6571 domain-containing protein</fullName>
    </recommendedName>
</protein>
<feature type="region of interest" description="Disordered" evidence="1">
    <location>
        <begin position="711"/>
        <end position="743"/>
    </location>
</feature>
<dbReference type="InterPro" id="IPR046701">
    <property type="entry name" value="DUF6571"/>
</dbReference>
<sequence length="743" mass="80225">MPTYEQLYNLDHAKLDEAAEAWADMAQRFASLSREMSGRVERPFRAAGWQSSDGTAAAADALVKETGQEISDASAEAKAIRTALAEAHTGLKKCQQKLHQLVHEDAKKQKLHVSDTGEVTDADDSDSGIFDDRALKVQMFAALIGAVLDEADEIDASTTRALRRDLGHDKNDFNSKVATSLESADADYAARLLKKGSKMSDADLRELDRILSHHHNDPAFSTAFFDKLGPKQTLKLYGDVSLDSDAGDNRKRLVEDLQRNMGMNLATATDLDNKPHLPDSWSAQLRKVGAERIQLDHSVNLDMFQPGKDGVYGYQLLGGILRYGHYDPHFLTPVAEHVTQLNQKHPDMFQYRSMGIDRPDFDPSSAKPGDHEPLNGVLEALGHSPEAAEDFFTGPMHEYSDDGTLQGPMSKIDGKSGYFDFLSHKDPEELPGMNTNRNSSPDGFADSLGHALESATTGHAYDDNDAPPVKHSPEQAKLVQQVVDRFGEKDGPSLLNGHDSAPYKTMRDSLGHITAEYMGDFQRSLSAHGDLPSYGARANLDADAARSFLGQVGQDPEAYASINASQQAYTAVQVDQAMNADTDSTVGTEGRVRNAVHPGATIAGIMSQARAEAVHDTHTADDKEFNDHVDAVNRAVSKGILIGTGSIPGNVAGNVVGYGIGEIQDQVIKSIKHDTTTDAQHDAGLKYSGGMEAAQDSARAAVDRAARHGHFTPSTLTDLKNGAADAATDGHTAGAQWEDARHG</sequence>
<gene>
    <name evidence="3" type="ORF">HEK616_84880</name>
</gene>
<proteinExistence type="predicted"/>
<name>A0ABN6RAL8_STRNI</name>
<organism evidence="3 4">
    <name type="scientific">Streptomyces nigrescens</name>
    <dbReference type="NCBI Taxonomy" id="1920"/>
    <lineage>
        <taxon>Bacteria</taxon>
        <taxon>Bacillati</taxon>
        <taxon>Actinomycetota</taxon>
        <taxon>Actinomycetes</taxon>
        <taxon>Kitasatosporales</taxon>
        <taxon>Streptomycetaceae</taxon>
        <taxon>Streptomyces</taxon>
    </lineage>
</organism>
<dbReference type="RefSeq" id="WP_261958388.1">
    <property type="nucleotide sequence ID" value="NZ_AP026074.1"/>
</dbReference>
<feature type="domain" description="DUF6571" evidence="2">
    <location>
        <begin position="184"/>
        <end position="723"/>
    </location>
</feature>
<accession>A0ABN6RAL8</accession>
<evidence type="ECO:0000256" key="1">
    <source>
        <dbReference type="SAM" id="MobiDB-lite"/>
    </source>
</evidence>
<dbReference type="EMBL" id="AP026074">
    <property type="protein sequence ID" value="BDM75001.1"/>
    <property type="molecule type" value="Genomic_DNA"/>
</dbReference>
<evidence type="ECO:0000313" key="3">
    <source>
        <dbReference type="EMBL" id="BDM75001.1"/>
    </source>
</evidence>
<geneLocation type="plasmid" evidence="3 4">
    <name>SNP1</name>
</geneLocation>
<keyword evidence="4" id="KW-1185">Reference proteome</keyword>